<evidence type="ECO:0000256" key="6">
    <source>
        <dbReference type="ARBA" id="ARBA00022927"/>
    </source>
</evidence>
<reference evidence="10" key="1">
    <citation type="submission" date="2021-10" db="EMBL/GenBank/DDBJ databases">
        <title>De novo Genome Assembly of Clathrus columnatus (Basidiomycota, Fungi) Using Illumina and Nanopore Sequence Data.</title>
        <authorList>
            <person name="Ogiso-Tanaka E."/>
            <person name="Itagaki H."/>
            <person name="Hosoya T."/>
            <person name="Hosaka K."/>
        </authorList>
    </citation>
    <scope>NUCLEOTIDE SEQUENCE</scope>
    <source>
        <strain evidence="10">MO-923</strain>
    </source>
</reference>
<feature type="coiled-coil region" evidence="8">
    <location>
        <begin position="306"/>
        <end position="361"/>
    </location>
</feature>
<dbReference type="InterPro" id="IPR040608">
    <property type="entry name" value="Snf8/Vps36"/>
</dbReference>
<dbReference type="InterPro" id="IPR001876">
    <property type="entry name" value="Znf_RanBP2"/>
</dbReference>
<dbReference type="SUPFAM" id="SSF50729">
    <property type="entry name" value="PH domain-like"/>
    <property type="match status" value="2"/>
</dbReference>
<dbReference type="EMBL" id="BPWL01000004">
    <property type="protein sequence ID" value="GJJ09280.1"/>
    <property type="molecule type" value="Genomic_DNA"/>
</dbReference>
<evidence type="ECO:0000256" key="7">
    <source>
        <dbReference type="RuleBase" id="RU367095"/>
    </source>
</evidence>
<dbReference type="AlphaFoldDB" id="A0AAV5ABH5"/>
<evidence type="ECO:0000256" key="8">
    <source>
        <dbReference type="SAM" id="Coils"/>
    </source>
</evidence>
<keyword evidence="6 7" id="KW-0653">Protein transport</keyword>
<dbReference type="GO" id="GO:0031902">
    <property type="term" value="C:late endosome membrane"/>
    <property type="evidence" value="ECO:0007669"/>
    <property type="project" value="UniProtKB-UniRule"/>
</dbReference>
<keyword evidence="4" id="KW-0863">Zinc-finger</keyword>
<gene>
    <name evidence="10" type="ORF">Clacol_003502</name>
</gene>
<organism evidence="10 11">
    <name type="scientific">Clathrus columnatus</name>
    <dbReference type="NCBI Taxonomy" id="1419009"/>
    <lineage>
        <taxon>Eukaryota</taxon>
        <taxon>Fungi</taxon>
        <taxon>Dikarya</taxon>
        <taxon>Basidiomycota</taxon>
        <taxon>Agaricomycotina</taxon>
        <taxon>Agaricomycetes</taxon>
        <taxon>Phallomycetidae</taxon>
        <taxon>Phallales</taxon>
        <taxon>Clathraceae</taxon>
        <taxon>Clathrus</taxon>
    </lineage>
</organism>
<dbReference type="InterPro" id="IPR021648">
    <property type="entry name" value="GLUE_dom"/>
</dbReference>
<evidence type="ECO:0000256" key="3">
    <source>
        <dbReference type="ARBA" id="ARBA00022723"/>
    </source>
</evidence>
<evidence type="ECO:0000256" key="5">
    <source>
        <dbReference type="ARBA" id="ARBA00022833"/>
    </source>
</evidence>
<dbReference type="Gene3D" id="6.10.140.260">
    <property type="match status" value="1"/>
</dbReference>
<evidence type="ECO:0000256" key="2">
    <source>
        <dbReference type="ARBA" id="ARBA00022448"/>
    </source>
</evidence>
<dbReference type="InterPro" id="IPR036388">
    <property type="entry name" value="WH-like_DNA-bd_sf"/>
</dbReference>
<keyword evidence="5" id="KW-0862">Zinc</keyword>
<evidence type="ECO:0000313" key="10">
    <source>
        <dbReference type="EMBL" id="GJJ09280.1"/>
    </source>
</evidence>
<comment type="function">
    <text evidence="7">Component of the ESCRT-II complex (endosomal sorting complex required for transport II), which is required for multivesicular body (MVB) formation and sorting of endosomal cargo proteins into MVBs.</text>
</comment>
<dbReference type="SUPFAM" id="SSF46785">
    <property type="entry name" value="Winged helix' DNA-binding domain"/>
    <property type="match status" value="1"/>
</dbReference>
<keyword evidence="7" id="KW-0963">Cytoplasm</keyword>
<dbReference type="GO" id="GO:0043328">
    <property type="term" value="P:protein transport to vacuole involved in ubiquitin-dependent protein catabolic process via the multivesicular body sorting pathway"/>
    <property type="evidence" value="ECO:0007669"/>
    <property type="project" value="UniProtKB-UniRule"/>
</dbReference>
<dbReference type="GO" id="GO:0032266">
    <property type="term" value="F:phosphatidylinositol-3-phosphate binding"/>
    <property type="evidence" value="ECO:0007669"/>
    <property type="project" value="UniProtKB-UniRule"/>
</dbReference>
<comment type="caution">
    <text evidence="10">The sequence shown here is derived from an EMBL/GenBank/DDBJ whole genome shotgun (WGS) entry which is preliminary data.</text>
</comment>
<dbReference type="Gene3D" id="2.30.29.30">
    <property type="entry name" value="Pleckstrin-homology domain (PH domain)/Phosphotyrosine-binding domain (PTB)"/>
    <property type="match status" value="2"/>
</dbReference>
<dbReference type="Pfam" id="PF11605">
    <property type="entry name" value="Vps36_ESCRT-II"/>
    <property type="match status" value="1"/>
</dbReference>
<evidence type="ECO:0000256" key="4">
    <source>
        <dbReference type="ARBA" id="ARBA00022771"/>
    </source>
</evidence>
<name>A0AAV5ABH5_9AGAM</name>
<keyword evidence="2 7" id="KW-0813">Transport</keyword>
<comment type="subcellular location">
    <subcellularLocation>
        <location evidence="7">Cytoplasm</location>
    </subcellularLocation>
    <subcellularLocation>
        <location evidence="7">Endosome</location>
    </subcellularLocation>
</comment>
<evidence type="ECO:0000259" key="9">
    <source>
        <dbReference type="PROSITE" id="PS51495"/>
    </source>
</evidence>
<feature type="domain" description="GLUE N-terminal" evidence="9">
    <location>
        <begin position="8"/>
        <end position="286"/>
    </location>
</feature>
<dbReference type="PANTHER" id="PTHR13128:SF12">
    <property type="entry name" value="VACUOLAR PROTEIN-SORTING-ASSOCIATED PROTEIN 36"/>
    <property type="match status" value="1"/>
</dbReference>
<dbReference type="InterPro" id="IPR036390">
    <property type="entry name" value="WH_DNA-bd_sf"/>
</dbReference>
<dbReference type="PROSITE" id="PS51495">
    <property type="entry name" value="GLUE"/>
    <property type="match status" value="1"/>
</dbReference>
<dbReference type="Pfam" id="PF04157">
    <property type="entry name" value="EAP30"/>
    <property type="match status" value="1"/>
</dbReference>
<dbReference type="GO" id="GO:0000814">
    <property type="term" value="C:ESCRT II complex"/>
    <property type="evidence" value="ECO:0007669"/>
    <property type="project" value="UniProtKB-UniRule"/>
</dbReference>
<accession>A0AAV5ABH5</accession>
<dbReference type="PANTHER" id="PTHR13128">
    <property type="entry name" value="VACUOLAR PROTEIN-SORTING-ASSOCIATED PROTEIN 36"/>
    <property type="match status" value="1"/>
</dbReference>
<dbReference type="Proteomes" id="UP001050691">
    <property type="component" value="Unassembled WGS sequence"/>
</dbReference>
<dbReference type="InterPro" id="IPR037855">
    <property type="entry name" value="Vps36"/>
</dbReference>
<dbReference type="GO" id="GO:0043130">
    <property type="term" value="F:ubiquitin binding"/>
    <property type="evidence" value="ECO:0007669"/>
    <property type="project" value="UniProtKB-UniRule"/>
</dbReference>
<protein>
    <recommendedName>
        <fullName evidence="7">Vacuolar protein-sorting-associated protein 36</fullName>
    </recommendedName>
    <alternativeName>
        <fullName evidence="7">ESCRT-II complex subunit VPS36</fullName>
    </alternativeName>
</protein>
<comment type="subunit">
    <text evidence="7">Component of the endosomal sorting complex required for transport II (ESCRT-II).</text>
</comment>
<proteinExistence type="inferred from homology"/>
<keyword evidence="3" id="KW-0479">Metal-binding</keyword>
<comment type="similarity">
    <text evidence="1 7">Belongs to the VPS36 family.</text>
</comment>
<dbReference type="GO" id="GO:0008270">
    <property type="term" value="F:zinc ion binding"/>
    <property type="evidence" value="ECO:0007669"/>
    <property type="project" value="UniProtKB-KW"/>
</dbReference>
<keyword evidence="7" id="KW-0967">Endosome</keyword>
<keyword evidence="11" id="KW-1185">Reference proteome</keyword>
<sequence length="563" mass="62803">MQRLARPFDGTLPVQVLLYDDESIITAQEGVGLYDGPDLIAKSFYISYISHSRYFWKWEFRNQKSLDHQSGTVHVTTHRLIYVDSVRPNKYSIAFSLSSIIQTEYYAGFLTSSAKVTVHFSKDSIDDIVDQVESWVCQVCDYKNPPGLGDTALKCHLCGVTRTQTHVTTIKQNTIYSGNIPPAMSASAGAVSPRPTQDPIPCSACTFLNHPSLRACEICGTPLESQPLLVVRNLKSAPTSRPDTPTANIETDFIKISFRKGGDKPFYAALKRTLMGKSWEAKSKSLLTNQRTDSTTHARSGIHGILQNVEQNAKAANDTLHEALNDMEALMVKARDMVDLASSLNAKLTAQEEQRDRLRALHPELAMGVSDEPEEAKFIRSSLSQLGLQSTAITADMVKDEREWFEQLARELGTILLNSNREGFMRDRGIIGLDEIWGGWNRARGVALIPPETMLMCLTHLPMVTNPPIHLRTFRTGLKVLHTPHYSTSAFTDRLISKITLMGPQSTMNIAMTEKITNSLALEMIEAVEEIGDVIRDEQGPGGNGNEIIWWQNSFREYIWDGA</sequence>
<evidence type="ECO:0000313" key="11">
    <source>
        <dbReference type="Proteomes" id="UP001050691"/>
    </source>
</evidence>
<dbReference type="SMART" id="SM00547">
    <property type="entry name" value="ZnF_RBZ"/>
    <property type="match status" value="2"/>
</dbReference>
<keyword evidence="8" id="KW-0175">Coiled coil</keyword>
<evidence type="ECO:0000256" key="1">
    <source>
        <dbReference type="ARBA" id="ARBA00009697"/>
    </source>
</evidence>
<dbReference type="Gene3D" id="1.10.10.10">
    <property type="entry name" value="Winged helix-like DNA-binding domain superfamily/Winged helix DNA-binding domain"/>
    <property type="match status" value="1"/>
</dbReference>
<dbReference type="InterPro" id="IPR011993">
    <property type="entry name" value="PH-like_dom_sf"/>
</dbReference>